<dbReference type="STRING" id="150374.A0A0M8N392"/>
<dbReference type="InterPro" id="IPR019447">
    <property type="entry name" value="DNA/RNA-bd_Kin17_WH-like_dom"/>
</dbReference>
<feature type="compositionally biased region" description="Basic and acidic residues" evidence="5">
    <location>
        <begin position="203"/>
        <end position="214"/>
    </location>
</feature>
<name>A0A0M8N392_ESCWE</name>
<dbReference type="AlphaFoldDB" id="A0A0M8N392"/>
<dbReference type="Proteomes" id="UP000053831">
    <property type="component" value="Unassembled WGS sequence"/>
</dbReference>
<dbReference type="InterPro" id="IPR036236">
    <property type="entry name" value="Znf_C2H2_sf"/>
</dbReference>
<dbReference type="GO" id="GO:0008270">
    <property type="term" value="F:zinc ion binding"/>
    <property type="evidence" value="ECO:0007669"/>
    <property type="project" value="UniProtKB-KW"/>
</dbReference>
<dbReference type="GO" id="GO:0006974">
    <property type="term" value="P:DNA damage response"/>
    <property type="evidence" value="ECO:0007669"/>
    <property type="project" value="TreeGrafter"/>
</dbReference>
<evidence type="ECO:0000256" key="3">
    <source>
        <dbReference type="ARBA" id="ARBA00022771"/>
    </source>
</evidence>
<feature type="compositionally biased region" description="Basic and acidic residues" evidence="5">
    <location>
        <begin position="248"/>
        <end position="265"/>
    </location>
</feature>
<accession>A0A0M8N392</accession>
<keyword evidence="2" id="KW-0479">Metal-binding</keyword>
<dbReference type="Pfam" id="PF25095">
    <property type="entry name" value="C2H2-zf_KIN17"/>
    <property type="match status" value="1"/>
</dbReference>
<dbReference type="OrthoDB" id="10266249at2759"/>
<dbReference type="GO" id="GO:0006260">
    <property type="term" value="P:DNA replication"/>
    <property type="evidence" value="ECO:0007669"/>
    <property type="project" value="TreeGrafter"/>
</dbReference>
<feature type="region of interest" description="Disordered" evidence="5">
    <location>
        <begin position="153"/>
        <end position="349"/>
    </location>
</feature>
<evidence type="ECO:0000313" key="7">
    <source>
        <dbReference type="EMBL" id="KOS19704.1"/>
    </source>
</evidence>
<dbReference type="PANTHER" id="PTHR12805:SF0">
    <property type="entry name" value="DNA_RNA-BINDING PROTEIN KIN17"/>
    <property type="match status" value="1"/>
</dbReference>
<dbReference type="InterPro" id="IPR038254">
    <property type="entry name" value="KIN17_WH-like_sf"/>
</dbReference>
<protein>
    <submittedName>
        <fullName evidence="7">KIN17-like protein</fullName>
    </submittedName>
</protein>
<keyword evidence="8" id="KW-1185">Reference proteome</keyword>
<comment type="similarity">
    <text evidence="1">Belongs to the KIN17 family.</text>
</comment>
<dbReference type="EMBL" id="LGSR01000020">
    <property type="protein sequence ID" value="KOS19704.1"/>
    <property type="molecule type" value="Genomic_DNA"/>
</dbReference>
<dbReference type="SMART" id="SM01253">
    <property type="entry name" value="Kin17_mid"/>
    <property type="match status" value="1"/>
</dbReference>
<evidence type="ECO:0000256" key="4">
    <source>
        <dbReference type="ARBA" id="ARBA00022833"/>
    </source>
</evidence>
<dbReference type="GO" id="GO:0005634">
    <property type="term" value="C:nucleus"/>
    <property type="evidence" value="ECO:0007669"/>
    <property type="project" value="TreeGrafter"/>
</dbReference>
<dbReference type="GO" id="GO:0003690">
    <property type="term" value="F:double-stranded DNA binding"/>
    <property type="evidence" value="ECO:0007669"/>
    <property type="project" value="TreeGrafter"/>
</dbReference>
<evidence type="ECO:0000256" key="1">
    <source>
        <dbReference type="ARBA" id="ARBA00008517"/>
    </source>
</evidence>
<feature type="compositionally biased region" description="Basic and acidic residues" evidence="5">
    <location>
        <begin position="316"/>
        <end position="335"/>
    </location>
</feature>
<organism evidence="7 8">
    <name type="scientific">Escovopsis weberi</name>
    <dbReference type="NCBI Taxonomy" id="150374"/>
    <lineage>
        <taxon>Eukaryota</taxon>
        <taxon>Fungi</taxon>
        <taxon>Dikarya</taxon>
        <taxon>Ascomycota</taxon>
        <taxon>Pezizomycotina</taxon>
        <taxon>Sordariomycetes</taxon>
        <taxon>Hypocreomycetidae</taxon>
        <taxon>Hypocreales</taxon>
        <taxon>Hypocreaceae</taxon>
        <taxon>Escovopsis</taxon>
    </lineage>
</organism>
<comment type="caution">
    <text evidence="7">The sequence shown here is derived from an EMBL/GenBank/DDBJ whole genome shotgun (WGS) entry which is preliminary data.</text>
</comment>
<dbReference type="InterPro" id="IPR037321">
    <property type="entry name" value="KIN17-like"/>
</dbReference>
<dbReference type="SUPFAM" id="SSF57667">
    <property type="entry name" value="beta-beta-alpha zinc fingers"/>
    <property type="match status" value="1"/>
</dbReference>
<feature type="domain" description="DNA/RNA-binding protein Kin17 WH-like" evidence="6">
    <location>
        <begin position="52"/>
        <end position="178"/>
    </location>
</feature>
<feature type="compositionally biased region" description="Acidic residues" evidence="5">
    <location>
        <begin position="193"/>
        <end position="202"/>
    </location>
</feature>
<evidence type="ECO:0000256" key="2">
    <source>
        <dbReference type="ARBA" id="ARBA00022723"/>
    </source>
</evidence>
<reference evidence="7 8" key="1">
    <citation type="submission" date="2015-07" db="EMBL/GenBank/DDBJ databases">
        <title>The genome of the fungus Escovopsis weberi, a specialized disease agent of ant agriculture.</title>
        <authorList>
            <person name="de Man T.J."/>
            <person name="Stajich J.E."/>
            <person name="Kubicek C.P."/>
            <person name="Chenthamara K."/>
            <person name="Atanasova L."/>
            <person name="Druzhinina I.S."/>
            <person name="Birnbaum S."/>
            <person name="Barribeau S.M."/>
            <person name="Teiling C."/>
            <person name="Suen G."/>
            <person name="Currie C."/>
            <person name="Gerardo N.M."/>
        </authorList>
    </citation>
    <scope>NUCLEOTIDE SEQUENCE [LARGE SCALE GENOMIC DNA]</scope>
</reference>
<evidence type="ECO:0000256" key="5">
    <source>
        <dbReference type="SAM" id="MobiDB-lite"/>
    </source>
</evidence>
<keyword evidence="3" id="KW-0863">Zinc-finger</keyword>
<evidence type="ECO:0000259" key="6">
    <source>
        <dbReference type="SMART" id="SM01253"/>
    </source>
</evidence>
<keyword evidence="4" id="KW-0862">Zinc</keyword>
<dbReference type="FunFam" id="1.10.10.2030:FF:000001">
    <property type="entry name" value="DNA/RNA-binding protein KIN17, putative"/>
    <property type="match status" value="1"/>
</dbReference>
<gene>
    <name evidence="7" type="ORF">ESCO_000555</name>
</gene>
<sequence length="349" mass="38708">MPKAEVGSTKWLSNKMRAKGLQRLRWYCQVCEKQCLDANGFKMHTQSEGHVRQMLLVGEDAKKYINDFSSMFLKDFLQLLKTGHGEKQVHINHFYQEYIANKQHIHMNATKWPSLTEFAKHLGREGICRVEETEKGIHISWIDDSPEALRRQEALRKKAAQDQGDEESEQRMIREQIKRAQQSASKRSGAGADDAEEEDSEDKELKRQDGEKIKLSFGAKPKQDAPTTTAAAAESGGGAEGLTSTGDQKAEADTKDAQPETEKPPTKPSGFGGGGGGLSLKLGAPKPQTKNVFAQAKKNALASGSKKSAMVQPAKKMSEAERIMKEEMERKRSRESAGFGMPSSKKQRS</sequence>
<dbReference type="PANTHER" id="PTHR12805">
    <property type="entry name" value="KIN17 KIN, ANTIGENIC DETERMINANT OF RECA PROTEIN HOMOLOG"/>
    <property type="match status" value="1"/>
</dbReference>
<dbReference type="Gene3D" id="1.10.10.2030">
    <property type="entry name" value="DNA/RNA-binding protein Kin17, conserved domain"/>
    <property type="match status" value="1"/>
</dbReference>
<dbReference type="Pfam" id="PF10357">
    <property type="entry name" value="WH_KIN17"/>
    <property type="match status" value="1"/>
</dbReference>
<evidence type="ECO:0000313" key="8">
    <source>
        <dbReference type="Proteomes" id="UP000053831"/>
    </source>
</evidence>
<dbReference type="InterPro" id="IPR056767">
    <property type="entry name" value="C2H2-Znf_KIN17"/>
</dbReference>
<feature type="compositionally biased region" description="Basic and acidic residues" evidence="5">
    <location>
        <begin position="169"/>
        <end position="178"/>
    </location>
</feature>
<proteinExistence type="inferred from homology"/>